<dbReference type="Gene3D" id="1.20.1290.10">
    <property type="entry name" value="AhpD-like"/>
    <property type="match status" value="1"/>
</dbReference>
<organism evidence="1 2">
    <name type="scientific">Actinomadura napierensis</name>
    <dbReference type="NCBI Taxonomy" id="267854"/>
    <lineage>
        <taxon>Bacteria</taxon>
        <taxon>Bacillati</taxon>
        <taxon>Actinomycetota</taxon>
        <taxon>Actinomycetes</taxon>
        <taxon>Streptosporangiales</taxon>
        <taxon>Thermomonosporaceae</taxon>
        <taxon>Actinomadura</taxon>
    </lineage>
</organism>
<name>A0ABN2Z7I2_9ACTN</name>
<evidence type="ECO:0000313" key="1">
    <source>
        <dbReference type="EMBL" id="GAA2137928.1"/>
    </source>
</evidence>
<proteinExistence type="predicted"/>
<reference evidence="1 2" key="1">
    <citation type="journal article" date="2019" name="Int. J. Syst. Evol. Microbiol.">
        <title>The Global Catalogue of Microorganisms (GCM) 10K type strain sequencing project: providing services to taxonomists for standard genome sequencing and annotation.</title>
        <authorList>
            <consortium name="The Broad Institute Genomics Platform"/>
            <consortium name="The Broad Institute Genome Sequencing Center for Infectious Disease"/>
            <person name="Wu L."/>
            <person name="Ma J."/>
        </authorList>
    </citation>
    <scope>NUCLEOTIDE SEQUENCE [LARGE SCALE GENOMIC DNA]</scope>
    <source>
        <strain evidence="1 2">JCM 13850</strain>
    </source>
</reference>
<gene>
    <name evidence="1" type="ORF">GCM10009727_33430</name>
</gene>
<sequence>MMDEDEKRAAHRALVDRVLNGEGRASAEQRARAFGNEGLSPPLDVLIGKVVDGPAQITDADVAAAKASGCTEDQLFELVVCAAVGQSARLYEAGLAALAEATGGEGSDRAS</sequence>
<evidence type="ECO:0008006" key="3">
    <source>
        <dbReference type="Google" id="ProtNLM"/>
    </source>
</evidence>
<accession>A0ABN2Z7I2</accession>
<evidence type="ECO:0000313" key="2">
    <source>
        <dbReference type="Proteomes" id="UP001501020"/>
    </source>
</evidence>
<comment type="caution">
    <text evidence="1">The sequence shown here is derived from an EMBL/GenBank/DDBJ whole genome shotgun (WGS) entry which is preliminary data.</text>
</comment>
<dbReference type="Proteomes" id="UP001501020">
    <property type="component" value="Unassembled WGS sequence"/>
</dbReference>
<keyword evidence="2" id="KW-1185">Reference proteome</keyword>
<protein>
    <recommendedName>
        <fullName evidence="3">Carboxymuconolactone decarboxylase family protein</fullName>
    </recommendedName>
</protein>
<dbReference type="EMBL" id="BAAAMR010000025">
    <property type="protein sequence ID" value="GAA2137928.1"/>
    <property type="molecule type" value="Genomic_DNA"/>
</dbReference>
<dbReference type="InterPro" id="IPR029032">
    <property type="entry name" value="AhpD-like"/>
</dbReference>